<dbReference type="InterPro" id="IPR025718">
    <property type="entry name" value="SAP30_Sin3-bd"/>
</dbReference>
<dbReference type="Proteomes" id="UP000030854">
    <property type="component" value="Unassembled WGS sequence"/>
</dbReference>
<proteinExistence type="predicted"/>
<evidence type="ECO:0000256" key="1">
    <source>
        <dbReference type="SAM" id="MobiDB-lite"/>
    </source>
</evidence>
<dbReference type="OMA" id="DIQWATF"/>
<evidence type="ECO:0000313" key="3">
    <source>
        <dbReference type="EMBL" id="KHJ34240.1"/>
    </source>
</evidence>
<sequence length="156" mass="17717">MKEKSTSNNPSNSSGKGRRVAGLVAQSSSLKDVLRTSSCKKPTWPSNCAEDANSLQWSSFDSSILHAYRYDYRLDTPAAFKKPYNHIALSRSPIGKYSPTMAGRRDQKRQSKDQLADAVCNHFKCMGIVENDVVVEFLYKVHYQDKSFRMRFAPKR</sequence>
<dbReference type="EMBL" id="JNVN01000979">
    <property type="protein sequence ID" value="KHJ34240.1"/>
    <property type="molecule type" value="Genomic_DNA"/>
</dbReference>
<name>A0A0B1PA90_UNCNE</name>
<reference evidence="3 4" key="1">
    <citation type="journal article" date="2014" name="BMC Genomics">
        <title>Adaptive genomic structural variation in the grape powdery mildew pathogen, Erysiphe necator.</title>
        <authorList>
            <person name="Jones L."/>
            <person name="Riaz S."/>
            <person name="Morales-Cruz A."/>
            <person name="Amrine K.C."/>
            <person name="McGuire B."/>
            <person name="Gubler W.D."/>
            <person name="Walker M.A."/>
            <person name="Cantu D."/>
        </authorList>
    </citation>
    <scope>NUCLEOTIDE SEQUENCE [LARGE SCALE GENOMIC DNA]</scope>
    <source>
        <strain evidence="4">c</strain>
    </source>
</reference>
<dbReference type="AlphaFoldDB" id="A0A0B1PA90"/>
<comment type="caution">
    <text evidence="3">The sequence shown here is derived from an EMBL/GenBank/DDBJ whole genome shotgun (WGS) entry which is preliminary data.</text>
</comment>
<evidence type="ECO:0000259" key="2">
    <source>
        <dbReference type="Pfam" id="PF13867"/>
    </source>
</evidence>
<dbReference type="Gene3D" id="6.10.160.20">
    <property type="match status" value="1"/>
</dbReference>
<dbReference type="InterPro" id="IPR038291">
    <property type="entry name" value="SAP30_C_sf"/>
</dbReference>
<dbReference type="HOGENOM" id="CLU_090091_1_0_1"/>
<organism evidence="3 4">
    <name type="scientific">Uncinula necator</name>
    <name type="common">Grape powdery mildew</name>
    <dbReference type="NCBI Taxonomy" id="52586"/>
    <lineage>
        <taxon>Eukaryota</taxon>
        <taxon>Fungi</taxon>
        <taxon>Dikarya</taxon>
        <taxon>Ascomycota</taxon>
        <taxon>Pezizomycotina</taxon>
        <taxon>Leotiomycetes</taxon>
        <taxon>Erysiphales</taxon>
        <taxon>Erysiphaceae</taxon>
        <taxon>Erysiphe</taxon>
    </lineage>
</organism>
<protein>
    <recommendedName>
        <fullName evidence="2">Histone deacetylase complex subunit SAP30 Sin3 binding domain-containing protein</fullName>
    </recommendedName>
</protein>
<gene>
    <name evidence="3" type="ORF">EV44_g1371</name>
</gene>
<keyword evidence="4" id="KW-1185">Reference proteome</keyword>
<dbReference type="Pfam" id="PF13867">
    <property type="entry name" value="SAP30_Sin3_bdg"/>
    <property type="match status" value="1"/>
</dbReference>
<evidence type="ECO:0000313" key="4">
    <source>
        <dbReference type="Proteomes" id="UP000030854"/>
    </source>
</evidence>
<feature type="region of interest" description="Disordered" evidence="1">
    <location>
        <begin position="1"/>
        <end position="28"/>
    </location>
</feature>
<feature type="domain" description="Histone deacetylase complex subunit SAP30 Sin3 binding" evidence="2">
    <location>
        <begin position="110"/>
        <end position="141"/>
    </location>
</feature>
<dbReference type="STRING" id="52586.A0A0B1PA90"/>
<dbReference type="OrthoDB" id="510958at2759"/>
<feature type="compositionally biased region" description="Polar residues" evidence="1">
    <location>
        <begin position="1"/>
        <end position="15"/>
    </location>
</feature>
<accession>A0A0B1PA90</accession>